<keyword evidence="1" id="KW-0812">Transmembrane</keyword>
<evidence type="ECO:0000313" key="3">
    <source>
        <dbReference type="Proteomes" id="UP000269945"/>
    </source>
</evidence>
<protein>
    <submittedName>
        <fullName evidence="2">Uncharacterized protein</fullName>
    </submittedName>
</protein>
<dbReference type="EMBL" id="CYRY02027077">
    <property type="protein sequence ID" value="VCW98971.1"/>
    <property type="molecule type" value="Genomic_DNA"/>
</dbReference>
<dbReference type="Proteomes" id="UP000269945">
    <property type="component" value="Unassembled WGS sequence"/>
</dbReference>
<keyword evidence="1" id="KW-0472">Membrane</keyword>
<gene>
    <name evidence="2" type="ORF">BN2614_LOCUS5</name>
</gene>
<keyword evidence="3" id="KW-1185">Reference proteome</keyword>
<comment type="caution">
    <text evidence="2">The sequence shown here is derived from an EMBL/GenBank/DDBJ whole genome shotgun (WGS) entry which is preliminary data.</text>
</comment>
<reference evidence="2 3" key="1">
    <citation type="submission" date="2018-10" db="EMBL/GenBank/DDBJ databases">
        <authorList>
            <person name="Ekblom R."/>
            <person name="Jareborg N."/>
        </authorList>
    </citation>
    <scope>NUCLEOTIDE SEQUENCE [LARGE SCALE GENOMIC DNA]</scope>
    <source>
        <tissue evidence="2">Muscle</tissue>
    </source>
</reference>
<evidence type="ECO:0000256" key="1">
    <source>
        <dbReference type="SAM" id="Phobius"/>
    </source>
</evidence>
<dbReference type="AlphaFoldDB" id="A0A9X9LXL6"/>
<accession>A0A9X9LXL6</accession>
<name>A0A9X9LXL6_GULGU</name>
<proteinExistence type="predicted"/>
<keyword evidence="1" id="KW-1133">Transmembrane helix</keyword>
<feature type="transmembrane region" description="Helical" evidence="1">
    <location>
        <begin position="12"/>
        <end position="30"/>
    </location>
</feature>
<organism evidence="2 3">
    <name type="scientific">Gulo gulo</name>
    <name type="common">Wolverine</name>
    <name type="synonym">Gluton</name>
    <dbReference type="NCBI Taxonomy" id="48420"/>
    <lineage>
        <taxon>Eukaryota</taxon>
        <taxon>Metazoa</taxon>
        <taxon>Chordata</taxon>
        <taxon>Craniata</taxon>
        <taxon>Vertebrata</taxon>
        <taxon>Euteleostomi</taxon>
        <taxon>Mammalia</taxon>
        <taxon>Eutheria</taxon>
        <taxon>Laurasiatheria</taxon>
        <taxon>Carnivora</taxon>
        <taxon>Caniformia</taxon>
        <taxon>Musteloidea</taxon>
        <taxon>Mustelidae</taxon>
        <taxon>Guloninae</taxon>
        <taxon>Gulo</taxon>
    </lineage>
</organism>
<sequence length="85" mass="9297">MAKSPQRSLLGYLLYANMETVLPMLSFLCYSNPWWGMGFKVILQGCACHRQPGPHALEGGFVPAPALTQARLLFLAQLQPPLAAP</sequence>
<evidence type="ECO:0000313" key="2">
    <source>
        <dbReference type="EMBL" id="VCW98971.1"/>
    </source>
</evidence>